<name>A0A2A4FYL1_9SPHN</name>
<dbReference type="Proteomes" id="UP000218934">
    <property type="component" value="Unassembled WGS sequence"/>
</dbReference>
<dbReference type="CDD" id="cd06558">
    <property type="entry name" value="crotonase-like"/>
    <property type="match status" value="1"/>
</dbReference>
<dbReference type="SUPFAM" id="SSF52096">
    <property type="entry name" value="ClpP/crotonase"/>
    <property type="match status" value="1"/>
</dbReference>
<dbReference type="Gene3D" id="3.90.226.10">
    <property type="entry name" value="2-enoyl-CoA Hydratase, Chain A, domain 1"/>
    <property type="match status" value="1"/>
</dbReference>
<keyword evidence="2" id="KW-0413">Isomerase</keyword>
<gene>
    <name evidence="2" type="ORF">COO09_09275</name>
</gene>
<dbReference type="GO" id="GO:0006635">
    <property type="term" value="P:fatty acid beta-oxidation"/>
    <property type="evidence" value="ECO:0007669"/>
    <property type="project" value="TreeGrafter"/>
</dbReference>
<evidence type="ECO:0000313" key="2">
    <source>
        <dbReference type="EMBL" id="PCE42594.1"/>
    </source>
</evidence>
<dbReference type="GO" id="GO:0016853">
    <property type="term" value="F:isomerase activity"/>
    <property type="evidence" value="ECO:0007669"/>
    <property type="project" value="UniProtKB-KW"/>
</dbReference>
<proteinExistence type="inferred from homology"/>
<sequence length="247" mass="26372">MMWSTDIAGAVATLAYVNPPENRIPFDSLIELSACLRAIAKDDGIKLVVLRSGVSGYFSLGASLADVQALANGQEPSAPFHSWVDVLLQLEHLPQPTIAMIEGQAASGGCELALACMFRVGTRAASFAFREVARGAMPGAGATQRLPRLVGTAHAAKIILTSCLVDATEAHRIGLLDAVLPDGEAALEQWFDAIRAMPRAGLVAAKRAIVEGSTLPLRDGLRLEQRLFLDLVRRSSEPGQKVERLHQ</sequence>
<protein>
    <submittedName>
        <fullName evidence="2">Enoyl-CoA hydratase/isomerase family protein</fullName>
    </submittedName>
</protein>
<comment type="similarity">
    <text evidence="1">Belongs to the enoyl-CoA hydratase/isomerase family.</text>
</comment>
<organism evidence="2 3">
    <name type="scientific">Rhizorhabdus dicambivorans</name>
    <dbReference type="NCBI Taxonomy" id="1850238"/>
    <lineage>
        <taxon>Bacteria</taxon>
        <taxon>Pseudomonadati</taxon>
        <taxon>Pseudomonadota</taxon>
        <taxon>Alphaproteobacteria</taxon>
        <taxon>Sphingomonadales</taxon>
        <taxon>Sphingomonadaceae</taxon>
        <taxon>Rhizorhabdus</taxon>
    </lineage>
</organism>
<accession>A0A2A4FYL1</accession>
<dbReference type="InterPro" id="IPR001753">
    <property type="entry name" value="Enoyl-CoA_hydra/iso"/>
</dbReference>
<dbReference type="PANTHER" id="PTHR11941">
    <property type="entry name" value="ENOYL-COA HYDRATASE-RELATED"/>
    <property type="match status" value="1"/>
</dbReference>
<dbReference type="OrthoDB" id="5730382at2"/>
<keyword evidence="3" id="KW-1185">Reference proteome</keyword>
<dbReference type="InterPro" id="IPR029045">
    <property type="entry name" value="ClpP/crotonase-like_dom_sf"/>
</dbReference>
<dbReference type="AlphaFoldDB" id="A0A2A4FYL1"/>
<evidence type="ECO:0000313" key="3">
    <source>
        <dbReference type="Proteomes" id="UP000218934"/>
    </source>
</evidence>
<reference evidence="2 3" key="1">
    <citation type="submission" date="2017-09" db="EMBL/GenBank/DDBJ databases">
        <title>The Catabolism of 3,6-Dichlorosalicylic acid is Initiated by the Cytochrome P450 Monooxygenase DsmABC in Rhizorhabdus dicambivorans Ndbn-20.</title>
        <authorList>
            <person name="Na L."/>
        </authorList>
    </citation>
    <scope>NUCLEOTIDE SEQUENCE [LARGE SCALE GENOMIC DNA]</scope>
    <source>
        <strain evidence="2 3">Ndbn-20m</strain>
    </source>
</reference>
<dbReference type="KEGG" id="rdi:CMV14_06805"/>
<dbReference type="RefSeq" id="WP_083215725.1">
    <property type="nucleotide sequence ID" value="NZ_NWUF01000007.1"/>
</dbReference>
<dbReference type="PANTHER" id="PTHR11941:SF171">
    <property type="entry name" value="SD19268P"/>
    <property type="match status" value="1"/>
</dbReference>
<dbReference type="Pfam" id="PF00378">
    <property type="entry name" value="ECH_1"/>
    <property type="match status" value="1"/>
</dbReference>
<comment type="caution">
    <text evidence="2">The sequence shown here is derived from an EMBL/GenBank/DDBJ whole genome shotgun (WGS) entry which is preliminary data.</text>
</comment>
<evidence type="ECO:0000256" key="1">
    <source>
        <dbReference type="ARBA" id="ARBA00005254"/>
    </source>
</evidence>
<dbReference type="EMBL" id="NWUF01000007">
    <property type="protein sequence ID" value="PCE42594.1"/>
    <property type="molecule type" value="Genomic_DNA"/>
</dbReference>